<geneLocation type="plasmid" evidence="4">
    <name>pp97_b</name>
</geneLocation>
<dbReference type="PANTHER" id="PTHR30222:SF2">
    <property type="entry name" value="ABC TRANSPORTER SUBSTRATE-BINDING PROTEIN"/>
    <property type="match status" value="1"/>
</dbReference>
<gene>
    <name evidence="3" type="ORF">PhaeoP97_03850</name>
</gene>
<dbReference type="EMBL" id="CP016366">
    <property type="protein sequence ID" value="APG49200.1"/>
    <property type="molecule type" value="Genomic_DNA"/>
</dbReference>
<dbReference type="Proteomes" id="UP000183859">
    <property type="component" value="Plasmid pP97_b"/>
</dbReference>
<evidence type="ECO:0000256" key="1">
    <source>
        <dbReference type="ARBA" id="ARBA00022729"/>
    </source>
</evidence>
<dbReference type="RefSeq" id="WP_072506799.1">
    <property type="nucleotide sequence ID" value="NZ_CP016366.1"/>
</dbReference>
<protein>
    <submittedName>
        <fullName evidence="3">Putative spermidine/putrescine transport system extracellular solute-binding protein</fullName>
    </submittedName>
</protein>
<proteinExistence type="predicted"/>
<dbReference type="OrthoDB" id="9815444at2"/>
<feature type="chain" id="PRO_5012476284" evidence="2">
    <location>
        <begin position="31"/>
        <end position="356"/>
    </location>
</feature>
<dbReference type="SUPFAM" id="SSF53850">
    <property type="entry name" value="Periplasmic binding protein-like II"/>
    <property type="match status" value="1"/>
</dbReference>
<dbReference type="Gene3D" id="3.40.190.10">
    <property type="entry name" value="Periplasmic binding protein-like II"/>
    <property type="match status" value="2"/>
</dbReference>
<evidence type="ECO:0000313" key="4">
    <source>
        <dbReference type="Proteomes" id="UP000183859"/>
    </source>
</evidence>
<feature type="signal peptide" evidence="2">
    <location>
        <begin position="1"/>
        <end position="30"/>
    </location>
</feature>
<reference evidence="4" key="1">
    <citation type="submission" date="2016-07" db="EMBL/GenBank/DDBJ databases">
        <title>Phaeobacter portensis sp. nov., a tropodithietic acid producing bacterium isolated from a German harbor.</title>
        <authorList>
            <person name="Freese H.M."/>
            <person name="Bunk B."/>
            <person name="Breider S."/>
            <person name="Brinkhoff T."/>
        </authorList>
    </citation>
    <scope>NUCLEOTIDE SEQUENCE [LARGE SCALE GENOMIC DNA]</scope>
    <source>
        <strain evidence="4">P97</strain>
        <plasmid evidence="4">pp97_b</plasmid>
    </source>
</reference>
<evidence type="ECO:0000313" key="3">
    <source>
        <dbReference type="EMBL" id="APG49200.1"/>
    </source>
</evidence>
<dbReference type="KEGG" id="php:PhaeoP97_03850"/>
<keyword evidence="1 2" id="KW-0732">Signal</keyword>
<dbReference type="Pfam" id="PF13416">
    <property type="entry name" value="SBP_bac_8"/>
    <property type="match status" value="1"/>
</dbReference>
<dbReference type="PANTHER" id="PTHR30222">
    <property type="entry name" value="SPERMIDINE/PUTRESCINE-BINDING PERIPLASMIC PROTEIN"/>
    <property type="match status" value="1"/>
</dbReference>
<keyword evidence="3" id="KW-0614">Plasmid</keyword>
<dbReference type="AlphaFoldDB" id="A0A1L3IAK9"/>
<dbReference type="InterPro" id="IPR006059">
    <property type="entry name" value="SBP"/>
</dbReference>
<sequence precursor="true">MTLKTPLNRACGASIGILLAAVLAATPAVAQDKTLNVVGAGGSLQTAQRYAYYTPFAEEFGVTVNEESYSGAMAKVEAMVRTNTVSFDVMQVEQDDVVTGCDEGLFEPLDWAELGNPSDFVETATQAECGVGYFVWSMVFTYDRSKIENGPETWAEFWDVDTWPGRRGLRKTPKMTLELALMADGVAPDQVYQVLSTPDGQDRAFAKLDEIKDHIVWWTTGAQPIERLAAGDVAYSAAFNGRVSNANQEGKDFALEWAGQIYGMDFWAIVKGTPHLDLAKQFIAHAIKPEQQARFPEKILYGITNKTALESLPGEMLRQLPTAADNLQSALPLSSEFWIDNQETLSKRFETWLSAS</sequence>
<keyword evidence="4" id="KW-1185">Reference proteome</keyword>
<accession>A0A1L3IAK9</accession>
<dbReference type="CDD" id="cd13589">
    <property type="entry name" value="PBP2_polyamine_RpCGA009"/>
    <property type="match status" value="1"/>
</dbReference>
<evidence type="ECO:0000256" key="2">
    <source>
        <dbReference type="SAM" id="SignalP"/>
    </source>
</evidence>
<organism evidence="3 4">
    <name type="scientific">Phaeobacter porticola</name>
    <dbReference type="NCBI Taxonomy" id="1844006"/>
    <lineage>
        <taxon>Bacteria</taxon>
        <taxon>Pseudomonadati</taxon>
        <taxon>Pseudomonadota</taxon>
        <taxon>Alphaproteobacteria</taxon>
        <taxon>Rhodobacterales</taxon>
        <taxon>Roseobacteraceae</taxon>
        <taxon>Phaeobacter</taxon>
    </lineage>
</organism>
<name>A0A1L3IAK9_9RHOB</name>